<organism evidence="3 4">
    <name type="scientific">Streptomyces litmocidini</name>
    <dbReference type="NCBI Taxonomy" id="67318"/>
    <lineage>
        <taxon>Bacteria</taxon>
        <taxon>Bacillati</taxon>
        <taxon>Actinomycetota</taxon>
        <taxon>Actinomycetes</taxon>
        <taxon>Kitasatosporales</taxon>
        <taxon>Streptomycetaceae</taxon>
        <taxon>Streptomyces</taxon>
    </lineage>
</organism>
<feature type="domain" description="HTH luxR-type" evidence="2">
    <location>
        <begin position="281"/>
        <end position="330"/>
    </location>
</feature>
<evidence type="ECO:0000256" key="1">
    <source>
        <dbReference type="SAM" id="MobiDB-lite"/>
    </source>
</evidence>
<evidence type="ECO:0000313" key="3">
    <source>
        <dbReference type="EMBL" id="MFI1718761.1"/>
    </source>
</evidence>
<accession>A0ABW7UGG9</accession>
<name>A0ABW7UGG9_9ACTN</name>
<dbReference type="InterPro" id="IPR000792">
    <property type="entry name" value="Tscrpt_reg_LuxR_C"/>
</dbReference>
<dbReference type="InterPro" id="IPR036388">
    <property type="entry name" value="WH-like_DNA-bd_sf"/>
</dbReference>
<protein>
    <recommendedName>
        <fullName evidence="2">HTH luxR-type domain-containing protein</fullName>
    </recommendedName>
</protein>
<evidence type="ECO:0000313" key="4">
    <source>
        <dbReference type="Proteomes" id="UP001611339"/>
    </source>
</evidence>
<dbReference type="EMBL" id="JBIRUI010000026">
    <property type="protein sequence ID" value="MFI1718761.1"/>
    <property type="molecule type" value="Genomic_DNA"/>
</dbReference>
<dbReference type="InterPro" id="IPR016032">
    <property type="entry name" value="Sig_transdc_resp-reg_C-effctor"/>
</dbReference>
<evidence type="ECO:0000259" key="2">
    <source>
        <dbReference type="SMART" id="SM00421"/>
    </source>
</evidence>
<dbReference type="PANTHER" id="PTHR34293">
    <property type="entry name" value="HTH-TYPE TRANSCRIPTIONAL REGULATOR TRMBL2"/>
    <property type="match status" value="1"/>
</dbReference>
<comment type="caution">
    <text evidence="3">The sequence shown here is derived from an EMBL/GenBank/DDBJ whole genome shotgun (WGS) entry which is preliminary data.</text>
</comment>
<dbReference type="InterPro" id="IPR051797">
    <property type="entry name" value="TrmB-like"/>
</dbReference>
<dbReference type="Proteomes" id="UP001611339">
    <property type="component" value="Unassembled WGS sequence"/>
</dbReference>
<keyword evidence="4" id="KW-1185">Reference proteome</keyword>
<feature type="region of interest" description="Disordered" evidence="1">
    <location>
        <begin position="339"/>
        <end position="361"/>
    </location>
</feature>
<sequence length="361" mass="39043">MHQVGHPPDTLPRLTEIHQLLYERVLRNGRAHVETLTAETGLAEAEVATGVADLLRMHLLRLSPQDGALIPSSPEVAAAHLTGPIEAQVQLHRRSIEQIRSHLLTLNPTYIEARHLDRGGTSVDVLTGLPAVQAELGRLTSGCRTEVFAAHPVLPPPEALDEGLQRTLDVIERGVRIRTLYPHAVLAHPYIQAHFAKMTDHGSQLRTSDQVAERIIVFDREVAVLPDRVRPSGGVGAVVVREPAVVEYLYRSLDSLWSTATPFCAAPNRVGYGQANGDLRRAIVELLALGHKDEGVARRLSMSVRACRRHIAAIMESLGAESRFQAGYLAAVRGLLGPSGAAGADRTPPQEEPAAGPSDDA</sequence>
<dbReference type="SUPFAM" id="SSF46894">
    <property type="entry name" value="C-terminal effector domain of the bipartite response regulators"/>
    <property type="match status" value="1"/>
</dbReference>
<proteinExistence type="predicted"/>
<gene>
    <name evidence="3" type="ORF">ACH407_35020</name>
</gene>
<dbReference type="SMART" id="SM00421">
    <property type="entry name" value="HTH_LUXR"/>
    <property type="match status" value="1"/>
</dbReference>
<dbReference type="RefSeq" id="WP_148086912.1">
    <property type="nucleotide sequence ID" value="NZ_JBIRUI010000026.1"/>
</dbReference>
<dbReference type="PANTHER" id="PTHR34293:SF1">
    <property type="entry name" value="HTH-TYPE TRANSCRIPTIONAL REGULATOR TRMBL2"/>
    <property type="match status" value="1"/>
</dbReference>
<reference evidence="3 4" key="1">
    <citation type="submission" date="2024-10" db="EMBL/GenBank/DDBJ databases">
        <title>The Natural Products Discovery Center: Release of the First 8490 Sequenced Strains for Exploring Actinobacteria Biosynthetic Diversity.</title>
        <authorList>
            <person name="Kalkreuter E."/>
            <person name="Kautsar S.A."/>
            <person name="Yang D."/>
            <person name="Bader C.D."/>
            <person name="Teijaro C.N."/>
            <person name="Fluegel L."/>
            <person name="Davis C.M."/>
            <person name="Simpson J.R."/>
            <person name="Lauterbach L."/>
            <person name="Steele A.D."/>
            <person name="Gui C."/>
            <person name="Meng S."/>
            <person name="Li G."/>
            <person name="Viehrig K."/>
            <person name="Ye F."/>
            <person name="Su P."/>
            <person name="Kiefer A.F."/>
            <person name="Nichols A."/>
            <person name="Cepeda A.J."/>
            <person name="Yan W."/>
            <person name="Fan B."/>
            <person name="Jiang Y."/>
            <person name="Adhikari A."/>
            <person name="Zheng C.-J."/>
            <person name="Schuster L."/>
            <person name="Cowan T.M."/>
            <person name="Smanski M.J."/>
            <person name="Chevrette M.G."/>
            <person name="De Carvalho L.P.S."/>
            <person name="Shen B."/>
        </authorList>
    </citation>
    <scope>NUCLEOTIDE SEQUENCE [LARGE SCALE GENOMIC DNA]</scope>
    <source>
        <strain evidence="3 4">NPDC020602</strain>
    </source>
</reference>
<dbReference type="Gene3D" id="1.10.10.10">
    <property type="entry name" value="Winged helix-like DNA-binding domain superfamily/Winged helix DNA-binding domain"/>
    <property type="match status" value="1"/>
</dbReference>